<keyword evidence="5" id="KW-1185">Reference proteome</keyword>
<feature type="non-terminal residue" evidence="4">
    <location>
        <position position="1"/>
    </location>
</feature>
<comment type="caution">
    <text evidence="3">Lacks conserved residue(s) required for the propagation of feature annotation.</text>
</comment>
<dbReference type="SUPFAM" id="SSF57196">
    <property type="entry name" value="EGF/Laminin"/>
    <property type="match status" value="2"/>
</dbReference>
<evidence type="ECO:0000256" key="1">
    <source>
        <dbReference type="ARBA" id="ARBA00023157"/>
    </source>
</evidence>
<feature type="disulfide bond" evidence="3">
    <location>
        <begin position="80"/>
        <end position="89"/>
    </location>
</feature>
<feature type="disulfide bond" evidence="3">
    <location>
        <begin position="31"/>
        <end position="40"/>
    </location>
</feature>
<dbReference type="PROSITE" id="PS50027">
    <property type="entry name" value="EGF_LAM_2"/>
    <property type="match status" value="2"/>
</dbReference>
<feature type="non-terminal residue" evidence="4">
    <location>
        <position position="105"/>
    </location>
</feature>
<accession>A0A6S7JRA5</accession>
<sequence>CDCHENGTLVSSSTPSNSPLPPCNHIGQCACRSNVIGLKCDQCKENHWNINSRLGCESCNCDQSGAYNDSCELHSGQCVCKPGVGGRRCDQCLPDHYQFSPDGCK</sequence>
<feature type="disulfide bond" evidence="3">
    <location>
        <begin position="59"/>
        <end position="71"/>
    </location>
</feature>
<organism evidence="4 5">
    <name type="scientific">Paramuricea clavata</name>
    <name type="common">Red gorgonian</name>
    <name type="synonym">Violescent sea-whip</name>
    <dbReference type="NCBI Taxonomy" id="317549"/>
    <lineage>
        <taxon>Eukaryota</taxon>
        <taxon>Metazoa</taxon>
        <taxon>Cnidaria</taxon>
        <taxon>Anthozoa</taxon>
        <taxon>Octocorallia</taxon>
        <taxon>Malacalcyonacea</taxon>
        <taxon>Plexauridae</taxon>
        <taxon>Paramuricea</taxon>
    </lineage>
</organism>
<evidence type="ECO:0000256" key="3">
    <source>
        <dbReference type="PROSITE-ProRule" id="PRU00460"/>
    </source>
</evidence>
<dbReference type="FunFam" id="2.10.25.10:FF:000105">
    <property type="entry name" value="laminin subunit gamma-1"/>
    <property type="match status" value="1"/>
</dbReference>
<evidence type="ECO:0000313" key="4">
    <source>
        <dbReference type="EMBL" id="CAB4034077.1"/>
    </source>
</evidence>
<dbReference type="SMART" id="SM00180">
    <property type="entry name" value="EGF_Lam"/>
    <property type="match status" value="2"/>
</dbReference>
<dbReference type="InterPro" id="IPR002049">
    <property type="entry name" value="LE_dom"/>
</dbReference>
<protein>
    <submittedName>
        <fullName evidence="4">Uncharacterized protein</fullName>
    </submittedName>
</protein>
<dbReference type="PANTHER" id="PTHR10574:SF406">
    <property type="entry name" value="LAMININ SUBUNIT ALPHA 5"/>
    <property type="match status" value="1"/>
</dbReference>
<dbReference type="FunFam" id="2.10.25.10:FF:000074">
    <property type="entry name" value="Laminin subunit alpha"/>
    <property type="match status" value="1"/>
</dbReference>
<dbReference type="EMBL" id="CACRXK020019797">
    <property type="protein sequence ID" value="CAB4034077.1"/>
    <property type="molecule type" value="Genomic_DNA"/>
</dbReference>
<comment type="caution">
    <text evidence="4">The sequence shown here is derived from an EMBL/GenBank/DDBJ whole genome shotgun (WGS) entry which is preliminary data.</text>
</comment>
<feature type="disulfide bond" evidence="3">
    <location>
        <begin position="61"/>
        <end position="78"/>
    </location>
</feature>
<gene>
    <name evidence="4" type="ORF">PACLA_8A077620</name>
</gene>
<dbReference type="OrthoDB" id="18487at2759"/>
<dbReference type="PRINTS" id="PR00011">
    <property type="entry name" value="EGFLAMININ"/>
</dbReference>
<dbReference type="PANTHER" id="PTHR10574">
    <property type="entry name" value="NETRIN/LAMININ-RELATED"/>
    <property type="match status" value="1"/>
</dbReference>
<reference evidence="4" key="1">
    <citation type="submission" date="2020-04" db="EMBL/GenBank/DDBJ databases">
        <authorList>
            <person name="Alioto T."/>
            <person name="Alioto T."/>
            <person name="Gomez Garrido J."/>
        </authorList>
    </citation>
    <scope>NUCLEOTIDE SEQUENCE</scope>
    <source>
        <strain evidence="4">A484AB</strain>
    </source>
</reference>
<proteinExistence type="predicted"/>
<dbReference type="InterPro" id="IPR050440">
    <property type="entry name" value="Laminin/Netrin_ECM"/>
</dbReference>
<dbReference type="AlphaFoldDB" id="A0A6S7JRA5"/>
<dbReference type="CDD" id="cd00055">
    <property type="entry name" value="EGF_Lam"/>
    <property type="match status" value="2"/>
</dbReference>
<dbReference type="Proteomes" id="UP001152795">
    <property type="component" value="Unassembled WGS sequence"/>
</dbReference>
<evidence type="ECO:0000313" key="5">
    <source>
        <dbReference type="Proteomes" id="UP001152795"/>
    </source>
</evidence>
<dbReference type="Pfam" id="PF00053">
    <property type="entry name" value="EGF_laminin"/>
    <property type="match status" value="2"/>
</dbReference>
<evidence type="ECO:0000256" key="2">
    <source>
        <dbReference type="ARBA" id="ARBA00023292"/>
    </source>
</evidence>
<keyword evidence="2 3" id="KW-0424">Laminin EGF-like domain</keyword>
<dbReference type="GO" id="GO:0009887">
    <property type="term" value="P:animal organ morphogenesis"/>
    <property type="evidence" value="ECO:0007669"/>
    <property type="project" value="TreeGrafter"/>
</dbReference>
<name>A0A6S7JRA5_PARCT</name>
<dbReference type="Gene3D" id="2.10.25.10">
    <property type="entry name" value="Laminin"/>
    <property type="match status" value="2"/>
</dbReference>
<keyword evidence="1 3" id="KW-1015">Disulfide bond</keyword>
<dbReference type="PROSITE" id="PS01248">
    <property type="entry name" value="EGF_LAM_1"/>
    <property type="match status" value="2"/>
</dbReference>
<dbReference type="GO" id="GO:0009888">
    <property type="term" value="P:tissue development"/>
    <property type="evidence" value="ECO:0007669"/>
    <property type="project" value="TreeGrafter"/>
</dbReference>